<name>A0ABT6FER5_9BACT</name>
<evidence type="ECO:0000313" key="4">
    <source>
        <dbReference type="Proteomes" id="UP001216907"/>
    </source>
</evidence>
<keyword evidence="2" id="KW-0472">Membrane</keyword>
<dbReference type="EMBL" id="JARRAG010000002">
    <property type="protein sequence ID" value="MDG3006017.1"/>
    <property type="molecule type" value="Genomic_DNA"/>
</dbReference>
<feature type="transmembrane region" description="Helical" evidence="2">
    <location>
        <begin position="64"/>
        <end position="92"/>
    </location>
</feature>
<dbReference type="Proteomes" id="UP001216907">
    <property type="component" value="Unassembled WGS sequence"/>
</dbReference>
<keyword evidence="1" id="KW-0802">TPR repeat</keyword>
<evidence type="ECO:0008006" key="5">
    <source>
        <dbReference type="Google" id="ProtNLM"/>
    </source>
</evidence>
<dbReference type="RefSeq" id="WP_277862323.1">
    <property type="nucleotide sequence ID" value="NZ_JARRAG010000002.1"/>
</dbReference>
<reference evidence="3 4" key="1">
    <citation type="submission" date="2023-03" db="EMBL/GenBank/DDBJ databases">
        <title>Paludisphaera mucosa sp. nov. a novel planctomycete from northern fen.</title>
        <authorList>
            <person name="Ivanova A."/>
        </authorList>
    </citation>
    <scope>NUCLEOTIDE SEQUENCE [LARGE SCALE GENOMIC DNA]</scope>
    <source>
        <strain evidence="3 4">Pla2</strain>
    </source>
</reference>
<evidence type="ECO:0000313" key="3">
    <source>
        <dbReference type="EMBL" id="MDG3006017.1"/>
    </source>
</evidence>
<gene>
    <name evidence="3" type="ORF">PZE19_19765</name>
</gene>
<organism evidence="3 4">
    <name type="scientific">Paludisphaera mucosa</name>
    <dbReference type="NCBI Taxonomy" id="3030827"/>
    <lineage>
        <taxon>Bacteria</taxon>
        <taxon>Pseudomonadati</taxon>
        <taxon>Planctomycetota</taxon>
        <taxon>Planctomycetia</taxon>
        <taxon>Isosphaerales</taxon>
        <taxon>Isosphaeraceae</taxon>
        <taxon>Paludisphaera</taxon>
    </lineage>
</organism>
<accession>A0ABT6FER5</accession>
<dbReference type="PROSITE" id="PS50005">
    <property type="entry name" value="TPR"/>
    <property type="match status" value="1"/>
</dbReference>
<dbReference type="InterPro" id="IPR011990">
    <property type="entry name" value="TPR-like_helical_dom_sf"/>
</dbReference>
<evidence type="ECO:0000256" key="2">
    <source>
        <dbReference type="SAM" id="Phobius"/>
    </source>
</evidence>
<dbReference type="InterPro" id="IPR019734">
    <property type="entry name" value="TPR_rpt"/>
</dbReference>
<feature type="repeat" description="TPR" evidence="1">
    <location>
        <begin position="358"/>
        <end position="391"/>
    </location>
</feature>
<sequence>MLPPCFAIVAQGDLASREVTTAIGFLTLLQRVYVLAALVVVAATIGLAWTVVRRRKGRRPVAPALGRLTLGFAATFAALVAAEAASGAWLAWRHRAPTLPAFAQVPALPTTFDPEAERPTDLDVVVIGESSAEGVPYQKWLSVGRIVGWKLQESLPGRNVRVDVLAESGKRLEDMHQKLANLKRKPDLLIIYCGHNEFYALHGWSHEVAPYYLDDPGWSRPWSIGTLFGRISPTVRLIEETLERHRVAAPPPRQGRRLIDSPSHTDAERAELLADFRRRMEAILDFCAAVGAVPVLIPPAGNDAGFEPDRSVLPPETPRARRDVFARSFESARKLETTDRAGAIAAYRELIQRQPGFAESHFRLARLLEAEGNYEEAYKSYLAARDLDAHPLRCLTSFQDVYRDLAASRDLILVDAQEVFRALRPHGMLDDYLFNDGFHPSLEGHVALAEGVLGGLKARKAFGWPDATPAPRLDVAEVAAHFGVGPPTWEAVCSNAVGFYHLIAPLRFDQAERMAKRDRYKTALDALRRGEDVEAFDFPGLGLRPVRERIRP</sequence>
<dbReference type="SMART" id="SM00028">
    <property type="entry name" value="TPR"/>
    <property type="match status" value="1"/>
</dbReference>
<feature type="transmembrane region" description="Helical" evidence="2">
    <location>
        <begin position="32"/>
        <end position="52"/>
    </location>
</feature>
<dbReference type="Gene3D" id="3.40.50.1110">
    <property type="entry name" value="SGNH hydrolase"/>
    <property type="match status" value="1"/>
</dbReference>
<keyword evidence="2" id="KW-1133">Transmembrane helix</keyword>
<comment type="caution">
    <text evidence="3">The sequence shown here is derived from an EMBL/GenBank/DDBJ whole genome shotgun (WGS) entry which is preliminary data.</text>
</comment>
<dbReference type="Gene3D" id="1.25.40.10">
    <property type="entry name" value="Tetratricopeptide repeat domain"/>
    <property type="match status" value="1"/>
</dbReference>
<keyword evidence="2" id="KW-0812">Transmembrane</keyword>
<evidence type="ECO:0000256" key="1">
    <source>
        <dbReference type="PROSITE-ProRule" id="PRU00339"/>
    </source>
</evidence>
<dbReference type="InterPro" id="IPR036514">
    <property type="entry name" value="SGNH_hydro_sf"/>
</dbReference>
<keyword evidence="4" id="KW-1185">Reference proteome</keyword>
<dbReference type="SUPFAM" id="SSF48452">
    <property type="entry name" value="TPR-like"/>
    <property type="match status" value="1"/>
</dbReference>
<protein>
    <recommendedName>
        <fullName evidence="5">SGNH hydrolase-type esterase domain-containing protein</fullName>
    </recommendedName>
</protein>
<dbReference type="SUPFAM" id="SSF52266">
    <property type="entry name" value="SGNH hydrolase"/>
    <property type="match status" value="1"/>
</dbReference>
<proteinExistence type="predicted"/>